<proteinExistence type="predicted"/>
<dbReference type="SUPFAM" id="SSF81606">
    <property type="entry name" value="PP2C-like"/>
    <property type="match status" value="1"/>
</dbReference>
<dbReference type="SMART" id="SM00331">
    <property type="entry name" value="PP2C_SIG"/>
    <property type="match status" value="1"/>
</dbReference>
<protein>
    <submittedName>
        <fullName evidence="2">Protein-serine/threonine phosphatase</fullName>
    </submittedName>
</protein>
<keyword evidence="3" id="KW-1185">Reference proteome</keyword>
<dbReference type="EMBL" id="BSDE01000001">
    <property type="protein sequence ID" value="GLH72588.1"/>
    <property type="molecule type" value="Genomic_DNA"/>
</dbReference>
<dbReference type="Proteomes" id="UP001165069">
    <property type="component" value="Unassembled WGS sequence"/>
</dbReference>
<dbReference type="SMART" id="SM00332">
    <property type="entry name" value="PP2Cc"/>
    <property type="match status" value="1"/>
</dbReference>
<dbReference type="InterPro" id="IPR036457">
    <property type="entry name" value="PPM-type-like_dom_sf"/>
</dbReference>
<evidence type="ECO:0000259" key="1">
    <source>
        <dbReference type="PROSITE" id="PS51746"/>
    </source>
</evidence>
<dbReference type="InterPro" id="IPR001932">
    <property type="entry name" value="PPM-type_phosphatase-like_dom"/>
</dbReference>
<dbReference type="PROSITE" id="PS51746">
    <property type="entry name" value="PPM_2"/>
    <property type="match status" value="1"/>
</dbReference>
<evidence type="ECO:0000313" key="3">
    <source>
        <dbReference type="Proteomes" id="UP001165069"/>
    </source>
</evidence>
<gene>
    <name evidence="2" type="ORF">GETHLI_10900</name>
</gene>
<dbReference type="PANTHER" id="PTHR47992">
    <property type="entry name" value="PROTEIN PHOSPHATASE"/>
    <property type="match status" value="1"/>
</dbReference>
<dbReference type="InterPro" id="IPR015655">
    <property type="entry name" value="PP2C"/>
</dbReference>
<reference evidence="2 3" key="1">
    <citation type="journal article" date="2023" name="Antonie Van Leeuwenhoek">
        <title>Mesoterricola silvestris gen. nov., sp. nov., Mesoterricola sediminis sp. nov., Geothrix oryzae sp. nov., Geothrix edaphica sp. nov., Geothrix rubra sp. nov., and Geothrix limicola sp. nov., six novel members of Acidobacteriota isolated from soils.</title>
        <authorList>
            <person name="Itoh H."/>
            <person name="Sugisawa Y."/>
            <person name="Mise K."/>
            <person name="Xu Z."/>
            <person name="Kuniyasu M."/>
            <person name="Ushijima N."/>
            <person name="Kawano K."/>
            <person name="Kobayashi E."/>
            <person name="Shiratori Y."/>
            <person name="Masuda Y."/>
            <person name="Senoo K."/>
        </authorList>
    </citation>
    <scope>NUCLEOTIDE SEQUENCE [LARGE SCALE GENOMIC DNA]</scope>
    <source>
        <strain evidence="2 3">Red804</strain>
    </source>
</reference>
<dbReference type="CDD" id="cd00143">
    <property type="entry name" value="PP2Cc"/>
    <property type="match status" value="1"/>
</dbReference>
<comment type="caution">
    <text evidence="2">The sequence shown here is derived from an EMBL/GenBank/DDBJ whole genome shotgun (WGS) entry which is preliminary data.</text>
</comment>
<dbReference type="Pfam" id="PF13672">
    <property type="entry name" value="PP2C_2"/>
    <property type="match status" value="1"/>
</dbReference>
<sequence length="329" mass="35036">MMNGKGLPYVTATQPNPAGPSVLMLIDYAAITHPGKVRKNNEDAYLLSALDGEEPIINGPARSLKVGDAGLLVAVADGMGGAAAGEVASREGLAALALFLFGHWGRLTGAKALESELHKALEIAVEQASDAVLRYSDDDRTARGMGSTLTSAIIWKGCAYIAQIGDSRAYLLRQGLLHQITEDQTLVNDLVAQGSLTREQARTHPQRNMITQALGSPQPLRVVLLRLSLRRGDRLLCCSDGLHGEVSDARIQEVLNQGLSPRRSLELLVDEALAHGGRDNITGVILSLNDPGLPLPTPGEALDLIHPDALTRRRGIRGWFQGLFGGSAS</sequence>
<evidence type="ECO:0000313" key="2">
    <source>
        <dbReference type="EMBL" id="GLH72588.1"/>
    </source>
</evidence>
<accession>A0ABQ5QDE2</accession>
<organism evidence="2 3">
    <name type="scientific">Geothrix limicola</name>
    <dbReference type="NCBI Taxonomy" id="2927978"/>
    <lineage>
        <taxon>Bacteria</taxon>
        <taxon>Pseudomonadati</taxon>
        <taxon>Acidobacteriota</taxon>
        <taxon>Holophagae</taxon>
        <taxon>Holophagales</taxon>
        <taxon>Holophagaceae</taxon>
        <taxon>Geothrix</taxon>
    </lineage>
</organism>
<feature type="domain" description="PPM-type phosphatase" evidence="1">
    <location>
        <begin position="27"/>
        <end position="288"/>
    </location>
</feature>
<name>A0ABQ5QDE2_9BACT</name>
<dbReference type="Gene3D" id="3.60.40.10">
    <property type="entry name" value="PPM-type phosphatase domain"/>
    <property type="match status" value="1"/>
</dbReference>